<feature type="compositionally biased region" description="Polar residues" evidence="1">
    <location>
        <begin position="90"/>
        <end position="99"/>
    </location>
</feature>
<dbReference type="EMBL" id="KI397142">
    <property type="protein sequence ID" value="ERM96535.1"/>
    <property type="molecule type" value="Genomic_DNA"/>
</dbReference>
<dbReference type="HOGENOM" id="CLU_2323515_0_0_1"/>
<feature type="signal peptide" evidence="2">
    <location>
        <begin position="1"/>
        <end position="28"/>
    </location>
</feature>
<evidence type="ECO:0000313" key="3">
    <source>
        <dbReference type="EMBL" id="ERM96535.1"/>
    </source>
</evidence>
<dbReference type="AlphaFoldDB" id="W1NMN7"/>
<evidence type="ECO:0000313" key="4">
    <source>
        <dbReference type="Proteomes" id="UP000017836"/>
    </source>
</evidence>
<feature type="region of interest" description="Disordered" evidence="1">
    <location>
        <begin position="78"/>
        <end position="99"/>
    </location>
</feature>
<organism evidence="3 4">
    <name type="scientific">Amborella trichopoda</name>
    <dbReference type="NCBI Taxonomy" id="13333"/>
    <lineage>
        <taxon>Eukaryota</taxon>
        <taxon>Viridiplantae</taxon>
        <taxon>Streptophyta</taxon>
        <taxon>Embryophyta</taxon>
        <taxon>Tracheophyta</taxon>
        <taxon>Spermatophyta</taxon>
        <taxon>Magnoliopsida</taxon>
        <taxon>Amborellales</taxon>
        <taxon>Amborellaceae</taxon>
        <taxon>Amborella</taxon>
    </lineage>
</organism>
<sequence length="99" mass="10550">MTPTSTPSNDRWQSWWSTLMGWPQCHLALLHLTGGLSCQFPHSPHLFLPTGGQALEALTKGGLRGTPLSHTLTIGGQATGALTRGDPKVTQPQHTSLVA</sequence>
<evidence type="ECO:0000256" key="2">
    <source>
        <dbReference type="SAM" id="SignalP"/>
    </source>
</evidence>
<proteinExistence type="predicted"/>
<evidence type="ECO:0000256" key="1">
    <source>
        <dbReference type="SAM" id="MobiDB-lite"/>
    </source>
</evidence>
<gene>
    <name evidence="3" type="ORF">AMTR_s00001p00267010</name>
</gene>
<keyword evidence="2" id="KW-0732">Signal</keyword>
<dbReference type="Proteomes" id="UP000017836">
    <property type="component" value="Unassembled WGS sequence"/>
</dbReference>
<reference evidence="4" key="1">
    <citation type="journal article" date="2013" name="Science">
        <title>The Amborella genome and the evolution of flowering plants.</title>
        <authorList>
            <consortium name="Amborella Genome Project"/>
        </authorList>
    </citation>
    <scope>NUCLEOTIDE SEQUENCE [LARGE SCALE GENOMIC DNA]</scope>
</reference>
<feature type="chain" id="PRO_5004806720" evidence="2">
    <location>
        <begin position="29"/>
        <end position="99"/>
    </location>
</feature>
<name>W1NMN7_AMBTC</name>
<protein>
    <submittedName>
        <fullName evidence="3">Uncharacterized protein</fullName>
    </submittedName>
</protein>
<accession>W1NMN7</accession>
<keyword evidence="4" id="KW-1185">Reference proteome</keyword>
<dbReference type="Gramene" id="ERM96535">
    <property type="protein sequence ID" value="ERM96535"/>
    <property type="gene ID" value="AMTR_s00001p00267010"/>
</dbReference>